<organism evidence="4 5">
    <name type="scientific">Acinetobacter nectaris CIP 110549</name>
    <dbReference type="NCBI Taxonomy" id="1392540"/>
    <lineage>
        <taxon>Bacteria</taxon>
        <taxon>Pseudomonadati</taxon>
        <taxon>Pseudomonadota</taxon>
        <taxon>Gammaproteobacteria</taxon>
        <taxon>Moraxellales</taxon>
        <taxon>Moraxellaceae</taxon>
        <taxon>Acinetobacter</taxon>
    </lineage>
</organism>
<dbReference type="Proteomes" id="UP000023785">
    <property type="component" value="Unassembled WGS sequence"/>
</dbReference>
<evidence type="ECO:0000259" key="3">
    <source>
        <dbReference type="Pfam" id="PF08291"/>
    </source>
</evidence>
<dbReference type="SUPFAM" id="SSF55166">
    <property type="entry name" value="Hedgehog/DD-peptidase"/>
    <property type="match status" value="1"/>
</dbReference>
<keyword evidence="5" id="KW-1185">Reference proteome</keyword>
<dbReference type="EMBL" id="AYER01000001">
    <property type="protein sequence ID" value="ESK41179.1"/>
    <property type="molecule type" value="Genomic_DNA"/>
</dbReference>
<feature type="compositionally biased region" description="Low complexity" evidence="1">
    <location>
        <begin position="38"/>
        <end position="50"/>
    </location>
</feature>
<dbReference type="AlphaFoldDB" id="V2V0W2"/>
<evidence type="ECO:0000313" key="5">
    <source>
        <dbReference type="Proteomes" id="UP000023785"/>
    </source>
</evidence>
<evidence type="ECO:0000256" key="1">
    <source>
        <dbReference type="SAM" id="MobiDB-lite"/>
    </source>
</evidence>
<comment type="caution">
    <text evidence="4">The sequence shown here is derived from an EMBL/GenBank/DDBJ whole genome shotgun (WGS) entry which is preliminary data.</text>
</comment>
<reference evidence="4 5" key="1">
    <citation type="submission" date="2013-10" db="EMBL/GenBank/DDBJ databases">
        <title>The Genome Sequence of Acinetobacter nectaris CIP 110549.</title>
        <authorList>
            <consortium name="The Broad Institute Genomics Platform"/>
            <consortium name="The Broad Institute Genome Sequencing Center for Infectious Disease"/>
            <person name="Cerqueira G."/>
            <person name="Feldgarden M."/>
            <person name="Courvalin P."/>
            <person name="Grillot-Courvalin C."/>
            <person name="Clermont D."/>
            <person name="Rocha E."/>
            <person name="Yoon E.-J."/>
            <person name="Nemec A."/>
            <person name="Young S.K."/>
            <person name="Zeng Q."/>
            <person name="Gargeya S."/>
            <person name="Fitzgerald M."/>
            <person name="Abouelleil A."/>
            <person name="Alvarado L."/>
            <person name="Berlin A.M."/>
            <person name="Chapman S.B."/>
            <person name="Gainer-Dewar J."/>
            <person name="Goldberg J."/>
            <person name="Gnerre S."/>
            <person name="Griggs A."/>
            <person name="Gujja S."/>
            <person name="Hansen M."/>
            <person name="Howarth C."/>
            <person name="Imamovic A."/>
            <person name="Ireland A."/>
            <person name="Larimer J."/>
            <person name="McCowan C."/>
            <person name="Murphy C."/>
            <person name="Pearson M."/>
            <person name="Poon T.W."/>
            <person name="Priest M."/>
            <person name="Roberts A."/>
            <person name="Saif S."/>
            <person name="Shea T."/>
            <person name="Sykes S."/>
            <person name="Wortman J."/>
            <person name="Nusbaum C."/>
            <person name="Birren B."/>
        </authorList>
    </citation>
    <scope>NUCLEOTIDE SEQUENCE [LARGE SCALE GENOMIC DNA]</scope>
    <source>
        <strain evidence="4 5">CIP 110549</strain>
    </source>
</reference>
<feature type="region of interest" description="Disordered" evidence="1">
    <location>
        <begin position="30"/>
        <end position="50"/>
    </location>
</feature>
<proteinExistence type="predicted"/>
<dbReference type="InterPro" id="IPR013230">
    <property type="entry name" value="Peptidase_M15A_C"/>
</dbReference>
<evidence type="ECO:0000313" key="4">
    <source>
        <dbReference type="EMBL" id="ESK41179.1"/>
    </source>
</evidence>
<keyword evidence="2" id="KW-0732">Signal</keyword>
<gene>
    <name evidence="4" type="ORF">P256_00168</name>
</gene>
<dbReference type="eggNOG" id="COG3108">
    <property type="taxonomic scope" value="Bacteria"/>
</dbReference>
<dbReference type="Gene3D" id="3.30.1380.10">
    <property type="match status" value="1"/>
</dbReference>
<feature type="signal peptide" evidence="2">
    <location>
        <begin position="1"/>
        <end position="19"/>
    </location>
</feature>
<sequence>MKFISLGSFSIFLSFLALNGCTSEQMVKPATPKTIPKSTSTLTTPATPLTPQIIEQPPTLTIEKTIRQPAPETYTAWLSQVDHQQLVNSYKAFLSRNQADFIVPDYQMLRSARDWQQCNYTEYEVPPAEVWQNAVPTLKLLHYLRQQGIIPNVEVTSSYRSPFLNKCAGGARTSSHVKNAAIDFRIGPEQPTPEDEILIHNTKMKLCRFWQQNGKAFNMGLGVYESGQIHIDTLGYRTWGYSHSWRSSLCGEIIPE</sequence>
<evidence type="ECO:0000256" key="2">
    <source>
        <dbReference type="SAM" id="SignalP"/>
    </source>
</evidence>
<accession>V2V0W2</accession>
<feature type="domain" description="Peptidase M15A C-terminal" evidence="3">
    <location>
        <begin position="137"/>
        <end position="189"/>
    </location>
</feature>
<name>V2V0W2_9GAMM</name>
<dbReference type="HOGENOM" id="CLU_094850_0_0_6"/>
<dbReference type="RefSeq" id="WP_023271772.1">
    <property type="nucleotide sequence ID" value="NZ_KI530712.1"/>
</dbReference>
<dbReference type="InterPro" id="IPR009045">
    <property type="entry name" value="Zn_M74/Hedgehog-like"/>
</dbReference>
<protein>
    <recommendedName>
        <fullName evidence="3">Peptidase M15A C-terminal domain-containing protein</fullName>
    </recommendedName>
</protein>
<dbReference type="STRING" id="1392540.P256_00168"/>
<feature type="chain" id="PRO_5004710131" description="Peptidase M15A C-terminal domain-containing protein" evidence="2">
    <location>
        <begin position="20"/>
        <end position="256"/>
    </location>
</feature>
<dbReference type="Pfam" id="PF08291">
    <property type="entry name" value="Peptidase_M15_3"/>
    <property type="match status" value="1"/>
</dbReference>
<dbReference type="PATRIC" id="fig|1392540.3.peg.163"/>